<comment type="catalytic activity">
    <reaction evidence="12">
        <text>14-hydroxy-(4Z,7Z,10Z,12E,16Z,19Z)-docosahexaenoate + NAD(+) = 14-oxo-(4Z,7Z,10Z,12E,16Z,19Z)-docosahexaenoate + NADH + H(+)</text>
        <dbReference type="Rhea" id="RHEA:48952"/>
        <dbReference type="ChEBI" id="CHEBI:15378"/>
        <dbReference type="ChEBI" id="CHEBI:57540"/>
        <dbReference type="ChEBI" id="CHEBI:57945"/>
        <dbReference type="ChEBI" id="CHEBI:90866"/>
        <dbReference type="ChEBI" id="CHEBI:90867"/>
    </reaction>
    <physiologicalReaction direction="left-to-right" evidence="12">
        <dbReference type="Rhea" id="RHEA:48953"/>
    </physiologicalReaction>
</comment>
<evidence type="ECO:0000256" key="5">
    <source>
        <dbReference type="ARBA" id="ARBA00039060"/>
    </source>
</evidence>
<gene>
    <name evidence="23" type="primary">LOC109078451</name>
</gene>
<evidence type="ECO:0000256" key="19">
    <source>
        <dbReference type="ARBA" id="ARBA00048739"/>
    </source>
</evidence>
<evidence type="ECO:0000256" key="20">
    <source>
        <dbReference type="ARBA" id="ARBA00048921"/>
    </source>
</evidence>
<comment type="function">
    <text evidence="9">Catalyzes the NAD-dependent dehydrogenation (oxidation) of a broad array of hydroxylated polyunsaturated fatty acids (mainly eicosanoids and docosanoids, including prostaglandins, lipoxins and resolvins), yielding their corresponding keto (oxo) metabolites. Decreases the levels of the pro-proliferative prostaglandins such as prostaglandin E2 (whose activity is increased in cancer because of an increase in the expression of cyclooxygenase 2) and generates oxo-fatty acid products that can profoundly influence cell function by abrogating pro-inflammatory cytokine expression. Converts resolvins E1, D1 and D2 to their oxo products, which represents a mode of resolvin inactivation. Resolvin E1 plays important roles during the resolution phase of acute inflammation, while resolvins D1 and D2 have a unique role in obesity-induced adipose inflammation.</text>
</comment>
<dbReference type="InterPro" id="IPR020904">
    <property type="entry name" value="Sc_DH/Rdtase_CS"/>
</dbReference>
<evidence type="ECO:0000256" key="21">
    <source>
        <dbReference type="ARBA" id="ARBA00049151"/>
    </source>
</evidence>
<keyword evidence="2" id="KW-0443">Lipid metabolism</keyword>
<keyword evidence="2" id="KW-0276">Fatty acid metabolism</keyword>
<evidence type="ECO:0000256" key="16">
    <source>
        <dbReference type="ARBA" id="ARBA00048393"/>
    </source>
</evidence>
<comment type="catalytic activity">
    <reaction evidence="10">
        <text>prostaglandin E1 + NAD(+) = 15-oxoprostaglandin E1 + NADH + H(+)</text>
        <dbReference type="Rhea" id="RHEA:16477"/>
        <dbReference type="ChEBI" id="CHEBI:15378"/>
        <dbReference type="ChEBI" id="CHEBI:57397"/>
        <dbReference type="ChEBI" id="CHEBI:57401"/>
        <dbReference type="ChEBI" id="CHEBI:57540"/>
        <dbReference type="ChEBI" id="CHEBI:57945"/>
    </reaction>
    <physiologicalReaction direction="left-to-right" evidence="10">
        <dbReference type="Rhea" id="RHEA:16478"/>
    </physiologicalReaction>
</comment>
<evidence type="ECO:0000256" key="11">
    <source>
        <dbReference type="ARBA" id="ARBA00047672"/>
    </source>
</evidence>
<dbReference type="PANTHER" id="PTHR44229">
    <property type="entry name" value="15-HYDROXYPROSTAGLANDIN DEHYDROGENASE [NAD(+)]"/>
    <property type="match status" value="1"/>
</dbReference>
<comment type="catalytic activity">
    <reaction evidence="16">
        <text>resolvin D2 + NAD(+) = 7-oxoresolvin D2 + NADH + H(+)</text>
        <dbReference type="Rhea" id="RHEA:53584"/>
        <dbReference type="ChEBI" id="CHEBI:15378"/>
        <dbReference type="ChEBI" id="CHEBI:57540"/>
        <dbReference type="ChEBI" id="CHEBI:57945"/>
        <dbReference type="ChEBI" id="CHEBI:133367"/>
        <dbReference type="ChEBI" id="CHEBI:137497"/>
    </reaction>
    <physiologicalReaction direction="left-to-right" evidence="16">
        <dbReference type="Rhea" id="RHEA:53585"/>
    </physiologicalReaction>
</comment>
<comment type="catalytic activity">
    <reaction evidence="19">
        <text>prostaglandin E2 + NAD(+) = 15-oxoprostaglandin E2 + NADH + H(+)</text>
        <dbReference type="Rhea" id="RHEA:11876"/>
        <dbReference type="ChEBI" id="CHEBI:15378"/>
        <dbReference type="ChEBI" id="CHEBI:57400"/>
        <dbReference type="ChEBI" id="CHEBI:57540"/>
        <dbReference type="ChEBI" id="CHEBI:57945"/>
        <dbReference type="ChEBI" id="CHEBI:606564"/>
        <dbReference type="EC" id="1.1.1.141"/>
    </reaction>
    <physiologicalReaction direction="left-to-right" evidence="19">
        <dbReference type="Rhea" id="RHEA:11877"/>
    </physiologicalReaction>
</comment>
<dbReference type="PROSITE" id="PS00061">
    <property type="entry name" value="ADH_SHORT"/>
    <property type="match status" value="1"/>
</dbReference>
<comment type="catalytic activity">
    <reaction evidence="15">
        <text>resolvin D1 + NAD(+) = 17-oxoresolvin D1 + NADH + H(+)</text>
        <dbReference type="Rhea" id="RHEA:50128"/>
        <dbReference type="ChEBI" id="CHEBI:15378"/>
        <dbReference type="ChEBI" id="CHEBI:57540"/>
        <dbReference type="ChEBI" id="CHEBI:57945"/>
        <dbReference type="ChEBI" id="CHEBI:132079"/>
        <dbReference type="ChEBI" id="CHEBI:132081"/>
    </reaction>
    <physiologicalReaction direction="left-to-right" evidence="15">
        <dbReference type="Rhea" id="RHEA:50129"/>
    </physiologicalReaction>
</comment>
<comment type="catalytic activity">
    <reaction evidence="21">
        <text>(15S)-hydroxy-(5Z,8Z,11Z,13E)-eicosatetraenoate + NAD(+) = 15-oxo-(5Z,8Z,11Z,13E)-eicosatetraenoate + NADH + H(+)</text>
        <dbReference type="Rhea" id="RHEA:23260"/>
        <dbReference type="ChEBI" id="CHEBI:15378"/>
        <dbReference type="ChEBI" id="CHEBI:57409"/>
        <dbReference type="ChEBI" id="CHEBI:57410"/>
        <dbReference type="ChEBI" id="CHEBI:57540"/>
        <dbReference type="ChEBI" id="CHEBI:57945"/>
        <dbReference type="EC" id="1.1.1.232"/>
    </reaction>
    <physiologicalReaction direction="left-to-right" evidence="21">
        <dbReference type="Rhea" id="RHEA:23261"/>
    </physiologicalReaction>
</comment>
<evidence type="ECO:0000256" key="7">
    <source>
        <dbReference type="ARBA" id="ARBA00041812"/>
    </source>
</evidence>
<dbReference type="EC" id="1.1.1.141" evidence="4"/>
<dbReference type="Pfam" id="PF00106">
    <property type="entry name" value="adh_short"/>
    <property type="match status" value="1"/>
</dbReference>
<dbReference type="FunFam" id="3.40.50.720:FF:000149">
    <property type="entry name" value="15-hydroxyprostaglandin dehydrogenase [NAD(+)]"/>
    <property type="match status" value="1"/>
</dbReference>
<sequence>MSSMSLHGKVALVTGGAQGIGRAVVEHLLENGAKVALVDLNQSVGEECKSDLDGQFGEDNCIFIQCDVTNAGKLKEAFQNTVKKFGRLDIVINNAGINNEKNWEKTIEVNLTSVIQGTYLALEHMSKEHGKEGGVIINVSSMAAFLHSPHQPVYTATKHGVIGFSRAIAADRVWTRFVVGRTHLNRAIME</sequence>
<dbReference type="GeneID" id="109078451"/>
<dbReference type="GO" id="GO:0047034">
    <property type="term" value="F:15-hydroxyicosatetraenoate dehydrogenase activity"/>
    <property type="evidence" value="ECO:0007669"/>
    <property type="project" value="UniProtKB-EC"/>
</dbReference>
<comment type="catalytic activity">
    <reaction evidence="22">
        <text>resolvin E1 + NAD(+) = 18-oxo-resolvin E1 + NADH + H(+)</text>
        <dbReference type="Rhea" id="RHEA:49244"/>
        <dbReference type="ChEBI" id="CHEBI:15378"/>
        <dbReference type="ChEBI" id="CHEBI:57540"/>
        <dbReference type="ChEBI" id="CHEBI:57945"/>
        <dbReference type="ChEBI" id="CHEBI:91000"/>
        <dbReference type="ChEBI" id="CHEBI:91001"/>
    </reaction>
    <physiologicalReaction direction="left-to-right" evidence="22">
        <dbReference type="Rhea" id="RHEA:49245"/>
    </physiologicalReaction>
</comment>
<evidence type="ECO:0000256" key="17">
    <source>
        <dbReference type="ARBA" id="ARBA00048535"/>
    </source>
</evidence>
<proteinExistence type="inferred from homology"/>
<comment type="similarity">
    <text evidence="1">Belongs to the short-chain dehydrogenases/reductases (SDR) family.</text>
</comment>
<keyword evidence="3" id="KW-0560">Oxidoreductase</keyword>
<evidence type="ECO:0000256" key="3">
    <source>
        <dbReference type="ARBA" id="ARBA00023002"/>
    </source>
</evidence>
<dbReference type="Proteomes" id="UP001155660">
    <property type="component" value="Chromosome A1"/>
</dbReference>
<dbReference type="GO" id="GO:0005737">
    <property type="term" value="C:cytoplasm"/>
    <property type="evidence" value="ECO:0007669"/>
    <property type="project" value="TreeGrafter"/>
</dbReference>
<evidence type="ECO:0000256" key="2">
    <source>
        <dbReference type="ARBA" id="ARBA00022501"/>
    </source>
</evidence>
<accession>A0A9Q9Y6E9</accession>
<comment type="catalytic activity">
    <reaction evidence="17">
        <text>lipoxin A4 + NAD(+) = 15-oxo-(5S,6R)-dihydroxy-(7E,9E,11Z,13E)-eicosatetraenoate + NADH + H(+)</text>
        <dbReference type="Rhea" id="RHEA:41572"/>
        <dbReference type="ChEBI" id="CHEBI:15378"/>
        <dbReference type="ChEBI" id="CHEBI:57540"/>
        <dbReference type="ChEBI" id="CHEBI:57945"/>
        <dbReference type="ChEBI" id="CHEBI:67026"/>
        <dbReference type="ChEBI" id="CHEBI:78311"/>
    </reaction>
    <physiologicalReaction direction="left-to-right" evidence="17">
        <dbReference type="Rhea" id="RHEA:41573"/>
    </physiologicalReaction>
</comment>
<protein>
    <recommendedName>
        <fullName evidence="6">15-hydroxyprostaglandin dehydrogenase [NAD(+)]</fullName>
        <ecNumber evidence="4">1.1.1.141</ecNumber>
        <ecNumber evidence="5">1.1.1.232</ecNumber>
    </recommendedName>
    <alternativeName>
        <fullName evidence="8">Eicosanoid/docosanoid dehydrogenase [NAD(+)]</fullName>
    </alternativeName>
    <alternativeName>
        <fullName evidence="7">Prostaglandin dehydrogenase 1</fullName>
    </alternativeName>
</protein>
<dbReference type="RefSeq" id="XP_042614431.1">
    <property type="nucleotide sequence ID" value="XM_042758497.1"/>
</dbReference>
<dbReference type="GO" id="GO:0006693">
    <property type="term" value="P:prostaglandin metabolic process"/>
    <property type="evidence" value="ECO:0007669"/>
    <property type="project" value="UniProtKB-KW"/>
</dbReference>
<reference evidence="23" key="1">
    <citation type="submission" date="2025-08" db="UniProtKB">
        <authorList>
            <consortium name="RefSeq"/>
        </authorList>
    </citation>
    <scope>IDENTIFICATION</scope>
    <source>
        <tissue evidence="23">Muscle</tissue>
    </source>
</reference>
<evidence type="ECO:0000256" key="18">
    <source>
        <dbReference type="ARBA" id="ARBA00048611"/>
    </source>
</evidence>
<evidence type="ECO:0000256" key="10">
    <source>
        <dbReference type="ARBA" id="ARBA00047325"/>
    </source>
</evidence>
<evidence type="ECO:0000256" key="12">
    <source>
        <dbReference type="ARBA" id="ARBA00048008"/>
    </source>
</evidence>
<dbReference type="InterPro" id="IPR002347">
    <property type="entry name" value="SDR_fam"/>
</dbReference>
<dbReference type="AlphaFoldDB" id="A0A9Q9Y6E9"/>
<comment type="catalytic activity">
    <reaction evidence="18">
        <text>prostaglandin A1 + NAD(+) = 15-oxo-prostaglandin A1 + NADH + H(+)</text>
        <dbReference type="Rhea" id="RHEA:41263"/>
        <dbReference type="ChEBI" id="CHEBI:15378"/>
        <dbReference type="ChEBI" id="CHEBI:57398"/>
        <dbReference type="ChEBI" id="CHEBI:57540"/>
        <dbReference type="ChEBI" id="CHEBI:57945"/>
        <dbReference type="ChEBI" id="CHEBI:85072"/>
    </reaction>
    <physiologicalReaction direction="left-to-right" evidence="18">
        <dbReference type="Rhea" id="RHEA:41264"/>
    </physiologicalReaction>
</comment>
<evidence type="ECO:0000256" key="22">
    <source>
        <dbReference type="ARBA" id="ARBA00049188"/>
    </source>
</evidence>
<evidence type="ECO:0000313" key="23">
    <source>
        <dbReference type="RefSeq" id="XP_042614431.1"/>
    </source>
</evidence>
<comment type="catalytic activity">
    <reaction evidence="20">
        <text>resolvin D2 + NAD(+) = 16-oxoresolvin D2 + NADH + H(+)</text>
        <dbReference type="Rhea" id="RHEA:53588"/>
        <dbReference type="ChEBI" id="CHEBI:15378"/>
        <dbReference type="ChEBI" id="CHEBI:57540"/>
        <dbReference type="ChEBI" id="CHEBI:57945"/>
        <dbReference type="ChEBI" id="CHEBI:133367"/>
        <dbReference type="ChEBI" id="CHEBI:137498"/>
    </reaction>
    <physiologicalReaction direction="left-to-right" evidence="20">
        <dbReference type="Rhea" id="RHEA:53589"/>
    </physiologicalReaction>
</comment>
<organism evidence="23">
    <name type="scientific">Cyprinus carpio</name>
    <name type="common">Common carp</name>
    <dbReference type="NCBI Taxonomy" id="7962"/>
    <lineage>
        <taxon>Eukaryota</taxon>
        <taxon>Metazoa</taxon>
        <taxon>Chordata</taxon>
        <taxon>Craniata</taxon>
        <taxon>Vertebrata</taxon>
        <taxon>Euteleostomi</taxon>
        <taxon>Actinopterygii</taxon>
        <taxon>Neopterygii</taxon>
        <taxon>Teleostei</taxon>
        <taxon>Ostariophysi</taxon>
        <taxon>Cypriniformes</taxon>
        <taxon>Cyprinidae</taxon>
        <taxon>Cyprininae</taxon>
        <taxon>Cyprinus</taxon>
    </lineage>
</organism>
<dbReference type="GO" id="GO:0016404">
    <property type="term" value="F:15-hydroxyprostaglandin dehydrogenase (NAD+) activity"/>
    <property type="evidence" value="ECO:0007669"/>
    <property type="project" value="UniProtKB-EC"/>
</dbReference>
<keyword evidence="2" id="KW-0644">Prostaglandin metabolism</keyword>
<evidence type="ECO:0000256" key="1">
    <source>
        <dbReference type="ARBA" id="ARBA00006484"/>
    </source>
</evidence>
<evidence type="ECO:0000256" key="15">
    <source>
        <dbReference type="ARBA" id="ARBA00048170"/>
    </source>
</evidence>
<evidence type="ECO:0000256" key="6">
    <source>
        <dbReference type="ARBA" id="ARBA00040276"/>
    </source>
</evidence>
<evidence type="ECO:0000256" key="8">
    <source>
        <dbReference type="ARBA" id="ARBA00042026"/>
    </source>
</evidence>
<comment type="catalytic activity">
    <reaction evidence="13">
        <text>15-oxo-(5S,6R)-dihydroxy-(7E,9E,11Z)-eicosatrienoate + NADH + H(+) = (5S,6R,15S)-trihydroxy-(7E,9E,11Z)-eicosatrienoate + NAD(+)</text>
        <dbReference type="Rhea" id="RHEA:41596"/>
        <dbReference type="ChEBI" id="CHEBI:15378"/>
        <dbReference type="ChEBI" id="CHEBI:57540"/>
        <dbReference type="ChEBI" id="CHEBI:57945"/>
        <dbReference type="ChEBI" id="CHEBI:78325"/>
        <dbReference type="ChEBI" id="CHEBI:78329"/>
    </reaction>
    <physiologicalReaction direction="left-to-right" evidence="13">
        <dbReference type="Rhea" id="RHEA:41597"/>
    </physiologicalReaction>
</comment>
<comment type="catalytic activity">
    <reaction evidence="14">
        <text>(11R)-hydroxy-(5Z,8Z,12E,14Z)-eicosatetraenoate + NAD(+) = 11-oxo-(5Z,8Z,12E,14Z)-eicosatetraenoate + NADH + H(+)</text>
        <dbReference type="Rhea" id="RHEA:48640"/>
        <dbReference type="ChEBI" id="CHEBI:15378"/>
        <dbReference type="ChEBI" id="CHEBI:57540"/>
        <dbReference type="ChEBI" id="CHEBI:57945"/>
        <dbReference type="ChEBI" id="CHEBI:78836"/>
        <dbReference type="ChEBI" id="CHEBI:90697"/>
    </reaction>
    <physiologicalReaction direction="left-to-right" evidence="14">
        <dbReference type="Rhea" id="RHEA:48641"/>
    </physiologicalReaction>
</comment>
<dbReference type="PANTHER" id="PTHR44229:SF2">
    <property type="entry name" value="15-HYDROXYPROSTAGLANDIN DEHYDROGENASE"/>
    <property type="match status" value="1"/>
</dbReference>
<evidence type="ECO:0000256" key="4">
    <source>
        <dbReference type="ARBA" id="ARBA00038968"/>
    </source>
</evidence>
<name>A0A9Q9Y6E9_CYPCA</name>
<evidence type="ECO:0000256" key="13">
    <source>
        <dbReference type="ARBA" id="ARBA00048140"/>
    </source>
</evidence>
<evidence type="ECO:0000256" key="14">
    <source>
        <dbReference type="ARBA" id="ARBA00048144"/>
    </source>
</evidence>
<evidence type="ECO:0000256" key="9">
    <source>
        <dbReference type="ARBA" id="ARBA00045705"/>
    </source>
</evidence>
<comment type="catalytic activity">
    <reaction evidence="11">
        <text>resolvin D1 + NAD(+) = 8-oxoresolvin D1 + NADH + H(+)</text>
        <dbReference type="Rhea" id="RHEA:50124"/>
        <dbReference type="ChEBI" id="CHEBI:15378"/>
        <dbReference type="ChEBI" id="CHEBI:57540"/>
        <dbReference type="ChEBI" id="CHEBI:57945"/>
        <dbReference type="ChEBI" id="CHEBI:132079"/>
        <dbReference type="ChEBI" id="CHEBI:132080"/>
    </reaction>
    <physiologicalReaction direction="left-to-right" evidence="11">
        <dbReference type="Rhea" id="RHEA:50125"/>
    </physiologicalReaction>
</comment>
<dbReference type="EC" id="1.1.1.232" evidence="5"/>